<evidence type="ECO:0000313" key="3">
    <source>
        <dbReference type="Proteomes" id="UP001549307"/>
    </source>
</evidence>
<dbReference type="PANTHER" id="PTHR12216:SF4">
    <property type="entry name" value="UROCANATE HYDRATASE"/>
    <property type="match status" value="1"/>
</dbReference>
<sequence>MAPADFTTGARPVKAARGTELTAKSWQTEAPLRMLMNNLDPEVAERPDDLVVYGGTGRAARSW</sequence>
<protein>
    <submittedName>
        <fullName evidence="2">Urocanate hydratase</fullName>
    </submittedName>
</protein>
<reference evidence="2 3" key="1">
    <citation type="submission" date="2024-06" db="EMBL/GenBank/DDBJ databases">
        <title>Sorghum-associated microbial communities from plants grown in Nebraska, USA.</title>
        <authorList>
            <person name="Schachtman D."/>
        </authorList>
    </citation>
    <scope>NUCLEOTIDE SEQUENCE [LARGE SCALE GENOMIC DNA]</scope>
    <source>
        <strain evidence="2 3">3552</strain>
    </source>
</reference>
<organism evidence="2 3">
    <name type="scientific">Arthrobacter bambusae</name>
    <dbReference type="NCBI Taxonomy" id="1338426"/>
    <lineage>
        <taxon>Bacteria</taxon>
        <taxon>Bacillati</taxon>
        <taxon>Actinomycetota</taxon>
        <taxon>Actinomycetes</taxon>
        <taxon>Micrococcales</taxon>
        <taxon>Micrococcaceae</taxon>
        <taxon>Arthrobacter</taxon>
    </lineage>
</organism>
<dbReference type="PANTHER" id="PTHR12216">
    <property type="entry name" value="UROCANATE HYDRATASE"/>
    <property type="match status" value="1"/>
</dbReference>
<keyword evidence="3" id="KW-1185">Reference proteome</keyword>
<gene>
    <name evidence="2" type="ORF">ABIE37_003729</name>
</gene>
<dbReference type="InterPro" id="IPR036190">
    <property type="entry name" value="Urocanase_sf"/>
</dbReference>
<name>A0ABV2PAW1_9MICC</name>
<dbReference type="InterPro" id="IPR023637">
    <property type="entry name" value="Urocanase-like"/>
</dbReference>
<feature type="domain" description="Urocanase N-terminal" evidence="1">
    <location>
        <begin position="13"/>
        <end position="63"/>
    </location>
</feature>
<feature type="non-terminal residue" evidence="2">
    <location>
        <position position="63"/>
    </location>
</feature>
<dbReference type="InterPro" id="IPR035400">
    <property type="entry name" value="Urocanase_N"/>
</dbReference>
<evidence type="ECO:0000259" key="1">
    <source>
        <dbReference type="Pfam" id="PF17391"/>
    </source>
</evidence>
<evidence type="ECO:0000313" key="2">
    <source>
        <dbReference type="EMBL" id="MET4541927.1"/>
    </source>
</evidence>
<comment type="caution">
    <text evidence="2">The sequence shown here is derived from an EMBL/GenBank/DDBJ whole genome shotgun (WGS) entry which is preliminary data.</text>
</comment>
<dbReference type="Gene3D" id="3.40.1770.10">
    <property type="entry name" value="Urocanase superfamily"/>
    <property type="match status" value="1"/>
</dbReference>
<accession>A0ABV2PAW1</accession>
<dbReference type="Proteomes" id="UP001549307">
    <property type="component" value="Unassembled WGS sequence"/>
</dbReference>
<dbReference type="EMBL" id="JBEPSN010000010">
    <property type="protein sequence ID" value="MET4541927.1"/>
    <property type="molecule type" value="Genomic_DNA"/>
</dbReference>
<dbReference type="SUPFAM" id="SSF111326">
    <property type="entry name" value="Urocanase"/>
    <property type="match status" value="1"/>
</dbReference>
<dbReference type="Pfam" id="PF17391">
    <property type="entry name" value="Urocanase_N"/>
    <property type="match status" value="1"/>
</dbReference>
<proteinExistence type="predicted"/>